<dbReference type="InterPro" id="IPR036590">
    <property type="entry name" value="SRAP-like"/>
</dbReference>
<keyword evidence="6" id="KW-0238">DNA-binding</keyword>
<keyword evidence="7" id="KW-0456">Lyase</keyword>
<dbReference type="GO" id="GO:0008233">
    <property type="term" value="F:peptidase activity"/>
    <property type="evidence" value="ECO:0007669"/>
    <property type="project" value="UniProtKB-KW"/>
</dbReference>
<proteinExistence type="inferred from homology"/>
<evidence type="ECO:0000256" key="1">
    <source>
        <dbReference type="ARBA" id="ARBA00008136"/>
    </source>
</evidence>
<evidence type="ECO:0000256" key="8">
    <source>
        <dbReference type="RuleBase" id="RU364100"/>
    </source>
</evidence>
<evidence type="ECO:0000256" key="6">
    <source>
        <dbReference type="ARBA" id="ARBA00023125"/>
    </source>
</evidence>
<dbReference type="GO" id="GO:0003697">
    <property type="term" value="F:single-stranded DNA binding"/>
    <property type="evidence" value="ECO:0007669"/>
    <property type="project" value="InterPro"/>
</dbReference>
<keyword evidence="5" id="KW-0190">Covalent protein-DNA linkage</keyword>
<keyword evidence="3" id="KW-0227">DNA damage</keyword>
<name>A0A9D5M0U1_9FIRM</name>
<reference evidence="9" key="1">
    <citation type="submission" date="2020-10" db="EMBL/GenBank/DDBJ databases">
        <title>ChiBAC.</title>
        <authorList>
            <person name="Zenner C."/>
            <person name="Hitch T.C.A."/>
            <person name="Clavel T."/>
        </authorList>
    </citation>
    <scope>NUCLEOTIDE SEQUENCE</scope>
    <source>
        <strain evidence="9">DSM 107454</strain>
    </source>
</reference>
<dbReference type="Proteomes" id="UP000806542">
    <property type="component" value="Unassembled WGS sequence"/>
</dbReference>
<dbReference type="PANTHER" id="PTHR13604">
    <property type="entry name" value="DC12-RELATED"/>
    <property type="match status" value="1"/>
</dbReference>
<dbReference type="GO" id="GO:0106300">
    <property type="term" value="P:protein-DNA covalent cross-linking repair"/>
    <property type="evidence" value="ECO:0007669"/>
    <property type="project" value="InterPro"/>
</dbReference>
<accession>A0A9D5M0U1</accession>
<organism evidence="9 10">
    <name type="scientific">Ructibacterium gallinarum</name>
    <dbReference type="NCBI Taxonomy" id="2779355"/>
    <lineage>
        <taxon>Bacteria</taxon>
        <taxon>Bacillati</taxon>
        <taxon>Bacillota</taxon>
        <taxon>Clostridia</taxon>
        <taxon>Eubacteriales</taxon>
        <taxon>Oscillospiraceae</taxon>
        <taxon>Ructibacterium</taxon>
    </lineage>
</organism>
<gene>
    <name evidence="9" type="ORF">INF28_08775</name>
</gene>
<keyword evidence="4 8" id="KW-0378">Hydrolase</keyword>
<evidence type="ECO:0000256" key="7">
    <source>
        <dbReference type="ARBA" id="ARBA00023239"/>
    </source>
</evidence>
<dbReference type="Gene3D" id="3.90.1680.10">
    <property type="entry name" value="SOS response associated peptidase-like"/>
    <property type="match status" value="1"/>
</dbReference>
<dbReference type="PANTHER" id="PTHR13604:SF0">
    <property type="entry name" value="ABASIC SITE PROCESSING PROTEIN HMCES"/>
    <property type="match status" value="1"/>
</dbReference>
<sequence>MCGRYSLFDEQDNAEIQKIVTDINQKYPDQPIRTGEIFPTNTAPVLTVSGTAISPAPLVWGFPKYQGSGVIINARAETAAEKKTFRDGLLNHRCIVPSTGFYEWDKNKHKYLFRLPNQQTLYMAGICKEFSGVKRYVILTTAANASMEDVHHRMPVVLPKDSLQMWIADTDAALQYLHSEMPQLVRTG</sequence>
<evidence type="ECO:0000313" key="10">
    <source>
        <dbReference type="Proteomes" id="UP000806542"/>
    </source>
</evidence>
<dbReference type="AlphaFoldDB" id="A0A9D5M0U1"/>
<evidence type="ECO:0000256" key="5">
    <source>
        <dbReference type="ARBA" id="ARBA00023124"/>
    </source>
</evidence>
<dbReference type="EC" id="3.4.-.-" evidence="8"/>
<protein>
    <recommendedName>
        <fullName evidence="8">Abasic site processing protein</fullName>
        <ecNumber evidence="8">3.4.-.-</ecNumber>
    </recommendedName>
</protein>
<evidence type="ECO:0000256" key="2">
    <source>
        <dbReference type="ARBA" id="ARBA00022670"/>
    </source>
</evidence>
<dbReference type="Pfam" id="PF02586">
    <property type="entry name" value="SRAP"/>
    <property type="match status" value="1"/>
</dbReference>
<comment type="caution">
    <text evidence="9">The sequence shown here is derived from an EMBL/GenBank/DDBJ whole genome shotgun (WGS) entry which is preliminary data.</text>
</comment>
<dbReference type="InterPro" id="IPR003738">
    <property type="entry name" value="SRAP"/>
</dbReference>
<evidence type="ECO:0000256" key="4">
    <source>
        <dbReference type="ARBA" id="ARBA00022801"/>
    </source>
</evidence>
<dbReference type="GO" id="GO:0006508">
    <property type="term" value="P:proteolysis"/>
    <property type="evidence" value="ECO:0007669"/>
    <property type="project" value="UniProtKB-KW"/>
</dbReference>
<evidence type="ECO:0000313" key="9">
    <source>
        <dbReference type="EMBL" id="MBE5040552.1"/>
    </source>
</evidence>
<keyword evidence="2 8" id="KW-0645">Protease</keyword>
<dbReference type="RefSeq" id="WP_226393105.1">
    <property type="nucleotide sequence ID" value="NZ_JADCKB010000017.1"/>
</dbReference>
<dbReference type="SUPFAM" id="SSF143081">
    <property type="entry name" value="BB1717-like"/>
    <property type="match status" value="1"/>
</dbReference>
<comment type="similarity">
    <text evidence="1 8">Belongs to the SOS response-associated peptidase family.</text>
</comment>
<keyword evidence="10" id="KW-1185">Reference proteome</keyword>
<evidence type="ECO:0000256" key="3">
    <source>
        <dbReference type="ARBA" id="ARBA00022763"/>
    </source>
</evidence>
<dbReference type="GO" id="GO:0016829">
    <property type="term" value="F:lyase activity"/>
    <property type="evidence" value="ECO:0007669"/>
    <property type="project" value="UniProtKB-KW"/>
</dbReference>
<dbReference type="EMBL" id="JADCKB010000017">
    <property type="protein sequence ID" value="MBE5040552.1"/>
    <property type="molecule type" value="Genomic_DNA"/>
</dbReference>